<dbReference type="SUPFAM" id="SSF51101">
    <property type="entry name" value="Mannose-binding lectins"/>
    <property type="match status" value="1"/>
</dbReference>
<dbReference type="FunFam" id="2.100.10.30:FF:000001">
    <property type="entry name" value="Jacalin-related lectin 33"/>
    <property type="match status" value="1"/>
</dbReference>
<dbReference type="PANTHER" id="PTHR47293">
    <property type="entry name" value="JACALIN-RELATED LECTIN 3"/>
    <property type="match status" value="1"/>
</dbReference>
<dbReference type="GO" id="GO:0005536">
    <property type="term" value="F:D-glucose binding"/>
    <property type="evidence" value="ECO:0007669"/>
    <property type="project" value="UniProtKB-ARBA"/>
</dbReference>
<comment type="similarity">
    <text evidence="1">Belongs to the jacalin lectin family.</text>
</comment>
<sequence>MASNTVAVGNWGGPGGNAWNDGFYTGVRSIELTYGNYIGTFNVVYDLNGKSFDGPKHPSVRSLATAKIELQFPNEYLVNVSGIVNNVAGASPTPVIQSLTFETNLRTYGPYGPKQGGTAFSLPIKKGLIVGFSGRTGELLDAIGLNLSL</sequence>
<dbReference type="InterPro" id="IPR036404">
    <property type="entry name" value="Jacalin-like_lectin_dom_sf"/>
</dbReference>
<evidence type="ECO:0000313" key="5">
    <source>
        <dbReference type="Proteomes" id="UP000030645"/>
    </source>
</evidence>
<keyword evidence="5" id="KW-1185">Reference proteome</keyword>
<dbReference type="InterPro" id="IPR033734">
    <property type="entry name" value="Jacalin-like_lectin_dom_plant"/>
</dbReference>
<evidence type="ECO:0000313" key="4">
    <source>
        <dbReference type="EMBL" id="EXB62068.1"/>
    </source>
</evidence>
<keyword evidence="2" id="KW-0430">Lectin</keyword>
<evidence type="ECO:0000256" key="1">
    <source>
        <dbReference type="ARBA" id="ARBA00006568"/>
    </source>
</evidence>
<dbReference type="Gene3D" id="2.100.10.30">
    <property type="entry name" value="Jacalin-like lectin domain"/>
    <property type="match status" value="1"/>
</dbReference>
<accession>W9RN30</accession>
<reference evidence="5" key="1">
    <citation type="submission" date="2013-01" db="EMBL/GenBank/DDBJ databases">
        <title>Draft Genome Sequence of a Mulberry Tree, Morus notabilis C.K. Schneid.</title>
        <authorList>
            <person name="He N."/>
            <person name="Zhao S."/>
        </authorList>
    </citation>
    <scope>NUCLEOTIDE SEQUENCE</scope>
</reference>
<dbReference type="Pfam" id="PF01419">
    <property type="entry name" value="Jacalin"/>
    <property type="match status" value="1"/>
</dbReference>
<dbReference type="AlphaFoldDB" id="W9RN30"/>
<dbReference type="GO" id="GO:0005537">
    <property type="term" value="F:D-mannose binding"/>
    <property type="evidence" value="ECO:0007669"/>
    <property type="project" value="UniProtKB-ARBA"/>
</dbReference>
<dbReference type="STRING" id="981085.W9RN30"/>
<dbReference type="InterPro" id="IPR001229">
    <property type="entry name" value="Jacalin-like_lectin_dom"/>
</dbReference>
<proteinExistence type="inferred from homology"/>
<dbReference type="OrthoDB" id="581739at2759"/>
<evidence type="ECO:0000256" key="2">
    <source>
        <dbReference type="ARBA" id="ARBA00022734"/>
    </source>
</evidence>
<organism evidence="4 5">
    <name type="scientific">Morus notabilis</name>
    <dbReference type="NCBI Taxonomy" id="981085"/>
    <lineage>
        <taxon>Eukaryota</taxon>
        <taxon>Viridiplantae</taxon>
        <taxon>Streptophyta</taxon>
        <taxon>Embryophyta</taxon>
        <taxon>Tracheophyta</taxon>
        <taxon>Spermatophyta</taxon>
        <taxon>Magnoliopsida</taxon>
        <taxon>eudicotyledons</taxon>
        <taxon>Gunneridae</taxon>
        <taxon>Pentapetalae</taxon>
        <taxon>rosids</taxon>
        <taxon>fabids</taxon>
        <taxon>Rosales</taxon>
        <taxon>Moraceae</taxon>
        <taxon>Moreae</taxon>
        <taxon>Morus</taxon>
    </lineage>
</organism>
<dbReference type="Proteomes" id="UP000030645">
    <property type="component" value="Unassembled WGS sequence"/>
</dbReference>
<feature type="domain" description="Jacalin-type lectin" evidence="3">
    <location>
        <begin position="5"/>
        <end position="149"/>
    </location>
</feature>
<name>W9RN30_9ROSA</name>
<dbReference type="SMART" id="SM00915">
    <property type="entry name" value="Jacalin"/>
    <property type="match status" value="1"/>
</dbReference>
<dbReference type="CDD" id="cd09612">
    <property type="entry name" value="Jacalin"/>
    <property type="match status" value="1"/>
</dbReference>
<dbReference type="EMBL" id="KE344435">
    <property type="protein sequence ID" value="EXB62068.1"/>
    <property type="molecule type" value="Genomic_DNA"/>
</dbReference>
<dbReference type="KEGG" id="mnt:21385964"/>
<gene>
    <name evidence="4" type="ORF">L484_002392</name>
</gene>
<evidence type="ECO:0000259" key="3">
    <source>
        <dbReference type="PROSITE" id="PS51752"/>
    </source>
</evidence>
<dbReference type="PROSITE" id="PS51752">
    <property type="entry name" value="JACALIN_LECTIN"/>
    <property type="match status" value="1"/>
</dbReference>
<protein>
    <recommendedName>
        <fullName evidence="3">Jacalin-type lectin domain-containing protein</fullName>
    </recommendedName>
</protein>
<dbReference type="PANTHER" id="PTHR47293:SF15">
    <property type="entry name" value="JACALIN-RELATED LECTIN 19"/>
    <property type="match status" value="1"/>
</dbReference>